<evidence type="ECO:0000256" key="3">
    <source>
        <dbReference type="ARBA" id="ARBA00022692"/>
    </source>
</evidence>
<comment type="similarity">
    <text evidence="6">Belongs to the binding-protein-dependent transport system permease family.</text>
</comment>
<name>A0A9X3WKH4_9BACI</name>
<dbReference type="PANTHER" id="PTHR43839">
    <property type="entry name" value="OPPC IN A BINDING PROTEIN-DEPENDENT TRANSPORT SYSTEM"/>
    <property type="match status" value="1"/>
</dbReference>
<dbReference type="CDD" id="cd06261">
    <property type="entry name" value="TM_PBP2"/>
    <property type="match status" value="2"/>
</dbReference>
<evidence type="ECO:0000256" key="4">
    <source>
        <dbReference type="ARBA" id="ARBA00022989"/>
    </source>
</evidence>
<dbReference type="SUPFAM" id="SSF161098">
    <property type="entry name" value="MetI-like"/>
    <property type="match status" value="2"/>
</dbReference>
<dbReference type="RefSeq" id="WP_259869433.1">
    <property type="nucleotide sequence ID" value="NZ_JAMQJZ010000010.1"/>
</dbReference>
<dbReference type="PROSITE" id="PS51257">
    <property type="entry name" value="PROKAR_LIPOPROTEIN"/>
    <property type="match status" value="1"/>
</dbReference>
<accession>A0A9X3WKH4</accession>
<comment type="subcellular location">
    <subcellularLocation>
        <location evidence="6">Cell membrane</location>
        <topology evidence="6">Multi-pass membrane protein</topology>
    </subcellularLocation>
    <subcellularLocation>
        <location evidence="1">Membrane</location>
        <topology evidence="1">Multi-pass membrane protein</topology>
    </subcellularLocation>
</comment>
<dbReference type="Pfam" id="PF00528">
    <property type="entry name" value="BPD_transp_1"/>
    <property type="match status" value="1"/>
</dbReference>
<evidence type="ECO:0000313" key="9">
    <source>
        <dbReference type="Proteomes" id="UP001145072"/>
    </source>
</evidence>
<dbReference type="InterPro" id="IPR000515">
    <property type="entry name" value="MetI-like"/>
</dbReference>
<dbReference type="AlphaFoldDB" id="A0A9X3WKH4"/>
<evidence type="ECO:0000256" key="2">
    <source>
        <dbReference type="ARBA" id="ARBA00022448"/>
    </source>
</evidence>
<feature type="domain" description="ABC transmembrane type-1" evidence="7">
    <location>
        <begin position="78"/>
        <end position="277"/>
    </location>
</feature>
<evidence type="ECO:0000313" key="8">
    <source>
        <dbReference type="EMBL" id="MDC3421370.1"/>
    </source>
</evidence>
<organism evidence="8 9">
    <name type="scientific">Aquibacillus koreensis</name>
    <dbReference type="NCBI Taxonomy" id="279446"/>
    <lineage>
        <taxon>Bacteria</taxon>
        <taxon>Bacillati</taxon>
        <taxon>Bacillota</taxon>
        <taxon>Bacilli</taxon>
        <taxon>Bacillales</taxon>
        <taxon>Bacillaceae</taxon>
        <taxon>Aquibacillus</taxon>
    </lineage>
</organism>
<reference evidence="8" key="1">
    <citation type="submission" date="2022-06" db="EMBL/GenBank/DDBJ databases">
        <title>Aquibacillus sp. a new bacterium isolated from soil saline samples.</title>
        <authorList>
            <person name="Galisteo C."/>
            <person name="De La Haba R."/>
            <person name="Sanchez-Porro C."/>
            <person name="Ventosa A."/>
        </authorList>
    </citation>
    <scope>NUCLEOTIDE SEQUENCE</scope>
    <source>
        <strain evidence="8">JCM 12387</strain>
    </source>
</reference>
<keyword evidence="9" id="KW-1185">Reference proteome</keyword>
<feature type="transmembrane region" description="Helical" evidence="6">
    <location>
        <begin position="218"/>
        <end position="236"/>
    </location>
</feature>
<feature type="transmembrane region" description="Helical" evidence="6">
    <location>
        <begin position="447"/>
        <end position="464"/>
    </location>
</feature>
<feature type="transmembrane region" description="Helical" evidence="6">
    <location>
        <begin position="7"/>
        <end position="27"/>
    </location>
</feature>
<dbReference type="InterPro" id="IPR035906">
    <property type="entry name" value="MetI-like_sf"/>
</dbReference>
<feature type="transmembrane region" description="Helical" evidence="6">
    <location>
        <begin position="516"/>
        <end position="535"/>
    </location>
</feature>
<protein>
    <submittedName>
        <fullName evidence="8">ABC transporter permease subunit</fullName>
    </submittedName>
</protein>
<feature type="transmembrane region" description="Helical" evidence="6">
    <location>
        <begin position="600"/>
        <end position="621"/>
    </location>
</feature>
<feature type="transmembrane region" description="Helical" evidence="6">
    <location>
        <begin position="78"/>
        <end position="106"/>
    </location>
</feature>
<comment type="caution">
    <text evidence="8">The sequence shown here is derived from an EMBL/GenBank/DDBJ whole genome shotgun (WGS) entry which is preliminary data.</text>
</comment>
<dbReference type="PANTHER" id="PTHR43839:SF3">
    <property type="entry name" value="OLIGOPEPTIDE ABC TRANSPORTER, PERMEASE PROTEIN"/>
    <property type="match status" value="1"/>
</dbReference>
<keyword evidence="5 6" id="KW-0472">Membrane</keyword>
<feature type="transmembrane region" description="Helical" evidence="6">
    <location>
        <begin position="476"/>
        <end position="496"/>
    </location>
</feature>
<keyword evidence="4 6" id="KW-1133">Transmembrane helix</keyword>
<dbReference type="EMBL" id="JAMQJZ010000010">
    <property type="protein sequence ID" value="MDC3421370.1"/>
    <property type="molecule type" value="Genomic_DNA"/>
</dbReference>
<sequence>MKLLKLPMHFLFGIIGIIFISCTPVLFQNGFEFSITKYLQSVWSTIKSFVTPSEWYFIQFIGGREVEKPILSYLFDNYLYTMTVLLSAIAIAIIVGFMLAVIAFQLPSIFKKTILRVLYLLEAFPDVLFIFLLQLFIVWFYKSYDVLLFGFATLGDEKVYVSPILSLAIVPTVLFLKITFLLLEEEWTKDYVQLAKSKGFSKFSILMRHCVRNIKHQLFIQSKPIIWITLSALLIIEYLHNFQGIIRLVTTDSRPFIFAVGLTLIFTPFYIIFNCLELLLNINDKRFHDDNAKLYRQITLFSRIKVNNSVINNRKVKAKQFSETFLSLCRKPKFVLSIIFLLGLTVFSFLYDVLKQQPIAKVEMFRDDSGELHGPPHPPGFFLLGSDAYGYSVLDMLIVGAKYTILFAALIAFLRILLGYVCTIPYMFWLGRGAKQMINKVADGMQFLPLTLIAYILLARVVIFGSNARPLAESQIVPNLILTVLILTVVVIPVILNNLGSEANELLKSDHIQSAIVLGASRSGIFFKHITLHLFPKMIYLFGQQMAQVLQTFIHLGVFGIFLGGGLAGTTYPFKPPQSLLNDWTYFFTYLREVISSNQYWLIVPVLILYIGLILSIQGLTKSMIEDQQSKIGVYQKLPIRRKKKRQNHYSTSPIDPQQELFVYTRNIHQ</sequence>
<feature type="transmembrane region" description="Helical" evidence="6">
    <location>
        <begin position="256"/>
        <end position="276"/>
    </location>
</feature>
<evidence type="ECO:0000256" key="6">
    <source>
        <dbReference type="RuleBase" id="RU363032"/>
    </source>
</evidence>
<feature type="transmembrane region" description="Helical" evidence="6">
    <location>
        <begin position="556"/>
        <end position="574"/>
    </location>
</feature>
<keyword evidence="2 6" id="KW-0813">Transport</keyword>
<feature type="transmembrane region" description="Helical" evidence="6">
    <location>
        <begin position="160"/>
        <end position="183"/>
    </location>
</feature>
<evidence type="ECO:0000259" key="7">
    <source>
        <dbReference type="PROSITE" id="PS50928"/>
    </source>
</evidence>
<feature type="transmembrane region" description="Helical" evidence="6">
    <location>
        <begin position="118"/>
        <end position="140"/>
    </location>
</feature>
<evidence type="ECO:0000256" key="1">
    <source>
        <dbReference type="ARBA" id="ARBA00004141"/>
    </source>
</evidence>
<evidence type="ECO:0000256" key="5">
    <source>
        <dbReference type="ARBA" id="ARBA00023136"/>
    </source>
</evidence>
<feature type="transmembrane region" description="Helical" evidence="6">
    <location>
        <begin position="405"/>
        <end position="427"/>
    </location>
</feature>
<proteinExistence type="inferred from homology"/>
<dbReference type="GO" id="GO:0005886">
    <property type="term" value="C:plasma membrane"/>
    <property type="evidence" value="ECO:0007669"/>
    <property type="project" value="UniProtKB-SubCell"/>
</dbReference>
<dbReference type="GO" id="GO:0055085">
    <property type="term" value="P:transmembrane transport"/>
    <property type="evidence" value="ECO:0007669"/>
    <property type="project" value="InterPro"/>
</dbReference>
<keyword evidence="3 6" id="KW-0812">Transmembrane</keyword>
<feature type="transmembrane region" description="Helical" evidence="6">
    <location>
        <begin position="380"/>
        <end position="398"/>
    </location>
</feature>
<gene>
    <name evidence="8" type="ORF">NC661_13420</name>
</gene>
<feature type="transmembrane region" description="Helical" evidence="6">
    <location>
        <begin position="334"/>
        <end position="354"/>
    </location>
</feature>
<dbReference type="PROSITE" id="PS50928">
    <property type="entry name" value="ABC_TM1"/>
    <property type="match status" value="1"/>
</dbReference>
<dbReference type="Proteomes" id="UP001145072">
    <property type="component" value="Unassembled WGS sequence"/>
</dbReference>
<dbReference type="Gene3D" id="1.10.3720.10">
    <property type="entry name" value="MetI-like"/>
    <property type="match status" value="2"/>
</dbReference>